<accession>A0A1I1SJ49</accession>
<evidence type="ECO:0000313" key="2">
    <source>
        <dbReference type="Proteomes" id="UP000199207"/>
    </source>
</evidence>
<gene>
    <name evidence="1" type="ORF">SAMN05421773_11566</name>
</gene>
<keyword evidence="2" id="KW-1185">Reference proteome</keyword>
<dbReference type="Proteomes" id="UP000199207">
    <property type="component" value="Unassembled WGS sequence"/>
</dbReference>
<protein>
    <submittedName>
        <fullName evidence="1">Type I restriction enzyme M protein</fullName>
    </submittedName>
</protein>
<proteinExistence type="predicted"/>
<sequence>MNPRGRRPAAGPLTARRRRELAETYRRWEDKYAVSLRDIRVGRAEATRSLEVFLRNLGYR</sequence>
<name>A0A1I1SJ49_9ACTN</name>
<dbReference type="AlphaFoldDB" id="A0A1I1SJ49"/>
<organism evidence="1 2">
    <name type="scientific">Streptomyces aidingensis</name>
    <dbReference type="NCBI Taxonomy" id="910347"/>
    <lineage>
        <taxon>Bacteria</taxon>
        <taxon>Bacillati</taxon>
        <taxon>Actinomycetota</taxon>
        <taxon>Actinomycetes</taxon>
        <taxon>Kitasatosporales</taxon>
        <taxon>Streptomycetaceae</taxon>
        <taxon>Streptomyces</taxon>
    </lineage>
</organism>
<evidence type="ECO:0000313" key="1">
    <source>
        <dbReference type="EMBL" id="SFD43893.1"/>
    </source>
</evidence>
<dbReference type="EMBL" id="FOLM01000015">
    <property type="protein sequence ID" value="SFD43893.1"/>
    <property type="molecule type" value="Genomic_DNA"/>
</dbReference>
<reference evidence="1 2" key="1">
    <citation type="submission" date="2016-10" db="EMBL/GenBank/DDBJ databases">
        <authorList>
            <person name="de Groot N.N."/>
        </authorList>
    </citation>
    <scope>NUCLEOTIDE SEQUENCE [LARGE SCALE GENOMIC DNA]</scope>
    <source>
        <strain evidence="1 2">CGMCC 4.5739</strain>
    </source>
</reference>